<evidence type="ECO:0000313" key="3">
    <source>
        <dbReference type="EMBL" id="KAG8096834.1"/>
    </source>
</evidence>
<protein>
    <recommendedName>
        <fullName evidence="5">ACB domain-containing protein</fullName>
    </recommendedName>
</protein>
<organism evidence="3 4">
    <name type="scientific">Zizania palustris</name>
    <name type="common">Northern wild rice</name>
    <dbReference type="NCBI Taxonomy" id="103762"/>
    <lineage>
        <taxon>Eukaryota</taxon>
        <taxon>Viridiplantae</taxon>
        <taxon>Streptophyta</taxon>
        <taxon>Embryophyta</taxon>
        <taxon>Tracheophyta</taxon>
        <taxon>Spermatophyta</taxon>
        <taxon>Magnoliopsida</taxon>
        <taxon>Liliopsida</taxon>
        <taxon>Poales</taxon>
        <taxon>Poaceae</taxon>
        <taxon>BOP clade</taxon>
        <taxon>Oryzoideae</taxon>
        <taxon>Oryzeae</taxon>
        <taxon>Zizaniinae</taxon>
        <taxon>Zizania</taxon>
    </lineage>
</organism>
<gene>
    <name evidence="3" type="ORF">GUJ93_ZPchr0013g33981</name>
</gene>
<keyword evidence="2" id="KW-0732">Signal</keyword>
<reference evidence="3" key="1">
    <citation type="journal article" date="2021" name="bioRxiv">
        <title>Whole Genome Assembly and Annotation of Northern Wild Rice, Zizania palustris L., Supports a Whole Genome Duplication in the Zizania Genus.</title>
        <authorList>
            <person name="Haas M."/>
            <person name="Kono T."/>
            <person name="Macchietto M."/>
            <person name="Millas R."/>
            <person name="McGilp L."/>
            <person name="Shao M."/>
            <person name="Duquette J."/>
            <person name="Hirsch C.N."/>
            <person name="Kimball J."/>
        </authorList>
    </citation>
    <scope>NUCLEOTIDE SEQUENCE</scope>
    <source>
        <tissue evidence="3">Fresh leaf tissue</tissue>
    </source>
</reference>
<dbReference type="GO" id="GO:0006631">
    <property type="term" value="P:fatty acid metabolic process"/>
    <property type="evidence" value="ECO:0007669"/>
    <property type="project" value="TreeGrafter"/>
</dbReference>
<feature type="signal peptide" evidence="2">
    <location>
        <begin position="1"/>
        <end position="30"/>
    </location>
</feature>
<feature type="chain" id="PRO_5035183280" description="ACB domain-containing protein" evidence="2">
    <location>
        <begin position="31"/>
        <end position="605"/>
    </location>
</feature>
<dbReference type="Proteomes" id="UP000729402">
    <property type="component" value="Unassembled WGS sequence"/>
</dbReference>
<comment type="caution">
    <text evidence="3">The sequence shown here is derived from an EMBL/GenBank/DDBJ whole genome shotgun (WGS) entry which is preliminary data.</text>
</comment>
<sequence>MELFYELLLTAAASLLAAFLLARLLAAAAAGSDPRRGPDRGGAIAEEEEERVIEVDEVVEVKEATECGRSGGGEVGRGGEGLGGVLARGGGGSGGGGRRSGSCARCRVGGSQGGGTRWRKSGAIWPLRREVVMEDVGVEQHALVTEVAPSEALYTELEKHDVPVIDAVEVKRQHDLGAEVLRVTFFEKFFDAGLDERMQAIEAGSYGLTSNTVTRVILDVSSEKQEEHVIEEKQHQLAAETAPRAILDVALTEKDELKEEQSVEESINVHEEVQSKDEAKCEPHLFDQEECLVSKEELVGRKTGHVETSHGSNSSDKVFAKLSEEDMTLHEVPADEAGIDMGFGEWERIERSEVEKRFGAAVAFASSDAGMAALSKLGSDVQLQLQGLLKVAIDGPYYDSKQPLTFRPYRAKWSDWHPEIAMEKYMNILSETIPGWTGDKNSTKKHEAGGDSGGLALTMTPHTSDGHNNQGDGMKELIEKLAAKIDDLKTSLDKLAPLRRWRPLATLFVQGGALQSSAFENQSTYEQRMTWRSSVPTGSRGERSTGHSSGVTTTTRSTTTGPMAASASSVAPRPAKTSALSSTLLAAVVHQGNSLNARPMVYVQL</sequence>
<feature type="region of interest" description="Disordered" evidence="1">
    <location>
        <begin position="525"/>
        <end position="573"/>
    </location>
</feature>
<dbReference type="PANTHER" id="PTHR23310">
    <property type="entry name" value="ACYL-COA-BINDING PROTEIN, ACBP"/>
    <property type="match status" value="1"/>
</dbReference>
<evidence type="ECO:0000256" key="2">
    <source>
        <dbReference type="SAM" id="SignalP"/>
    </source>
</evidence>
<dbReference type="AlphaFoldDB" id="A0A8J5WWR0"/>
<proteinExistence type="predicted"/>
<evidence type="ECO:0000313" key="4">
    <source>
        <dbReference type="Proteomes" id="UP000729402"/>
    </source>
</evidence>
<evidence type="ECO:0008006" key="5">
    <source>
        <dbReference type="Google" id="ProtNLM"/>
    </source>
</evidence>
<dbReference type="PANTHER" id="PTHR23310:SF105">
    <property type="entry name" value="ACYL-COA-BINDING DOMAIN-CONTAINING PROTEIN 5"/>
    <property type="match status" value="1"/>
</dbReference>
<reference evidence="3" key="2">
    <citation type="submission" date="2021-02" db="EMBL/GenBank/DDBJ databases">
        <authorList>
            <person name="Kimball J.A."/>
            <person name="Haas M.W."/>
            <person name="Macchietto M."/>
            <person name="Kono T."/>
            <person name="Duquette J."/>
            <person name="Shao M."/>
        </authorList>
    </citation>
    <scope>NUCLEOTIDE SEQUENCE</scope>
    <source>
        <tissue evidence="3">Fresh leaf tissue</tissue>
    </source>
</reference>
<evidence type="ECO:0000256" key="1">
    <source>
        <dbReference type="SAM" id="MobiDB-lite"/>
    </source>
</evidence>
<dbReference type="GO" id="GO:0000062">
    <property type="term" value="F:fatty-acyl-CoA binding"/>
    <property type="evidence" value="ECO:0007669"/>
    <property type="project" value="TreeGrafter"/>
</dbReference>
<dbReference type="OrthoDB" id="71307at2759"/>
<dbReference type="EMBL" id="JAAALK010000079">
    <property type="protein sequence ID" value="KAG8096834.1"/>
    <property type="molecule type" value="Genomic_DNA"/>
</dbReference>
<feature type="compositionally biased region" description="Polar residues" evidence="1">
    <location>
        <begin position="525"/>
        <end position="537"/>
    </location>
</feature>
<accession>A0A8J5WWR0</accession>
<feature type="compositionally biased region" description="Low complexity" evidence="1">
    <location>
        <begin position="546"/>
        <end position="573"/>
    </location>
</feature>
<name>A0A8J5WWR0_ZIZPA</name>
<keyword evidence="4" id="KW-1185">Reference proteome</keyword>